<dbReference type="Proteomes" id="UP000237655">
    <property type="component" value="Chromosome"/>
</dbReference>
<dbReference type="SFLD" id="SFLDG01072">
    <property type="entry name" value="dehydrogenase_like"/>
    <property type="match status" value="1"/>
</dbReference>
<dbReference type="GO" id="GO:0051536">
    <property type="term" value="F:iron-sulfur cluster binding"/>
    <property type="evidence" value="ECO:0007669"/>
    <property type="project" value="UniProtKB-KW"/>
</dbReference>
<dbReference type="CDD" id="cd01335">
    <property type="entry name" value="Radical_SAM"/>
    <property type="match status" value="1"/>
</dbReference>
<name>A0A2S0MNQ9_9RHOB</name>
<evidence type="ECO:0000313" key="8">
    <source>
        <dbReference type="Proteomes" id="UP000237655"/>
    </source>
</evidence>
<dbReference type="PANTHER" id="PTHR43273:SF8">
    <property type="entry name" value="RADICAL SAM DOMAIN PROTEIN"/>
    <property type="match status" value="1"/>
</dbReference>
<dbReference type="GO" id="GO:0046872">
    <property type="term" value="F:metal ion binding"/>
    <property type="evidence" value="ECO:0007669"/>
    <property type="project" value="UniProtKB-KW"/>
</dbReference>
<evidence type="ECO:0000259" key="6">
    <source>
        <dbReference type="PROSITE" id="PS51918"/>
    </source>
</evidence>
<dbReference type="KEGG" id="thas:C6Y53_07135"/>
<dbReference type="SUPFAM" id="SSF102114">
    <property type="entry name" value="Radical SAM enzymes"/>
    <property type="match status" value="1"/>
</dbReference>
<accession>A0A2S0MNQ9</accession>
<sequence>MGRPGLVGMQLLVLQPTPFCNINCRYCYLPSRNDRGRMSAETLEAVGARVVSSPLFGDGTTVVWHAGEPLVLSPDWYRDAVRILEISGGRTVARQSFQTNATLINDAWLDHLGSPGVSVGVSLDGPEDLHDLNRRDRRGRGTFRATMSGIGKLNARRIPFHIISVITAASLDRPQEVARALVDAGPTSIGLNLEEIDGTNESSSLLQSESQDRVRRFLDGFLDVLDSEPDAPVLREAEALRNLLGAMKSGKRACSQENVPGAIVSVDMKGEISTYSPELMGVDAPRFNGFKFGNVHDIHDLSDVFLGRAFLACHRQIAVGVSKCARSCAHFPLCGGGSPSNKFGETGRLDCTETAFCRLSVKTVLDHLADRLAGPVSRRVAR</sequence>
<dbReference type="NCBIfam" id="TIGR04261">
    <property type="entry name" value="rSAM_GlyRichRpt"/>
    <property type="match status" value="1"/>
</dbReference>
<dbReference type="AlphaFoldDB" id="A0A2S0MNQ9"/>
<feature type="domain" description="Radical SAM core" evidence="6">
    <location>
        <begin position="6"/>
        <end position="222"/>
    </location>
</feature>
<dbReference type="SFLD" id="SFLDG01386">
    <property type="entry name" value="main_SPASM_domain-containing"/>
    <property type="match status" value="1"/>
</dbReference>
<dbReference type="SFLD" id="SFLDG01067">
    <property type="entry name" value="SPASM/twitch_domain_containing"/>
    <property type="match status" value="1"/>
</dbReference>
<dbReference type="PROSITE" id="PS51918">
    <property type="entry name" value="RADICAL_SAM"/>
    <property type="match status" value="1"/>
</dbReference>
<evidence type="ECO:0000256" key="4">
    <source>
        <dbReference type="ARBA" id="ARBA00023004"/>
    </source>
</evidence>
<keyword evidence="3" id="KW-0479">Metal-binding</keyword>
<dbReference type="RefSeq" id="WP_106471818.1">
    <property type="nucleotide sequence ID" value="NZ_CP027665.1"/>
</dbReference>
<evidence type="ECO:0000256" key="2">
    <source>
        <dbReference type="ARBA" id="ARBA00022691"/>
    </source>
</evidence>
<dbReference type="InterPro" id="IPR023867">
    <property type="entry name" value="Sulphatase_maturase_rSAM"/>
</dbReference>
<dbReference type="InterPro" id="IPR026357">
    <property type="entry name" value="rSAM_SPASM_GrrM_OscB"/>
</dbReference>
<keyword evidence="5" id="KW-0411">Iron-sulfur</keyword>
<evidence type="ECO:0000256" key="5">
    <source>
        <dbReference type="ARBA" id="ARBA00023014"/>
    </source>
</evidence>
<keyword evidence="2" id="KW-0949">S-adenosyl-L-methionine</keyword>
<dbReference type="Pfam" id="PF04055">
    <property type="entry name" value="Radical_SAM"/>
    <property type="match status" value="1"/>
</dbReference>
<dbReference type="InterPro" id="IPR013785">
    <property type="entry name" value="Aldolase_TIM"/>
</dbReference>
<keyword evidence="4" id="KW-0408">Iron</keyword>
<protein>
    <submittedName>
        <fullName evidence="7">GRRM system radical SAM/SPASM domain protein</fullName>
    </submittedName>
</protein>
<evidence type="ECO:0000313" key="7">
    <source>
        <dbReference type="EMBL" id="AVO37508.1"/>
    </source>
</evidence>
<dbReference type="SFLD" id="SFLDS00029">
    <property type="entry name" value="Radical_SAM"/>
    <property type="match status" value="1"/>
</dbReference>
<evidence type="ECO:0000256" key="3">
    <source>
        <dbReference type="ARBA" id="ARBA00022723"/>
    </source>
</evidence>
<dbReference type="EMBL" id="CP027665">
    <property type="protein sequence ID" value="AVO37508.1"/>
    <property type="molecule type" value="Genomic_DNA"/>
</dbReference>
<dbReference type="PANTHER" id="PTHR43273">
    <property type="entry name" value="ANAEROBIC SULFATASE-MATURATING ENZYME HOMOLOG ASLB-RELATED"/>
    <property type="match status" value="1"/>
</dbReference>
<dbReference type="InterPro" id="IPR007197">
    <property type="entry name" value="rSAM"/>
</dbReference>
<evidence type="ECO:0000256" key="1">
    <source>
        <dbReference type="ARBA" id="ARBA00001966"/>
    </source>
</evidence>
<gene>
    <name evidence="7" type="primary">grrM</name>
    <name evidence="7" type="ORF">C6Y53_07135</name>
</gene>
<dbReference type="GO" id="GO:0016491">
    <property type="term" value="F:oxidoreductase activity"/>
    <property type="evidence" value="ECO:0007669"/>
    <property type="project" value="InterPro"/>
</dbReference>
<dbReference type="InterPro" id="IPR058240">
    <property type="entry name" value="rSAM_sf"/>
</dbReference>
<dbReference type="Gene3D" id="3.20.20.70">
    <property type="entry name" value="Aldolase class I"/>
    <property type="match status" value="1"/>
</dbReference>
<keyword evidence="8" id="KW-1185">Reference proteome</keyword>
<organism evidence="7 8">
    <name type="scientific">Pukyongiella litopenaei</name>
    <dbReference type="NCBI Taxonomy" id="2605946"/>
    <lineage>
        <taxon>Bacteria</taxon>
        <taxon>Pseudomonadati</taxon>
        <taxon>Pseudomonadota</taxon>
        <taxon>Alphaproteobacteria</taxon>
        <taxon>Rhodobacterales</taxon>
        <taxon>Paracoccaceae</taxon>
        <taxon>Pukyongiella</taxon>
    </lineage>
</organism>
<proteinExistence type="predicted"/>
<comment type="cofactor">
    <cofactor evidence="1">
        <name>[4Fe-4S] cluster</name>
        <dbReference type="ChEBI" id="CHEBI:49883"/>
    </cofactor>
</comment>
<reference evidence="8" key="1">
    <citation type="submission" date="2018-03" db="EMBL/GenBank/DDBJ databases">
        <title>Genomic analysis of the strain SH-1 isolated from shrimp intestine.</title>
        <authorList>
            <person name="Kim Y.-S."/>
            <person name="Kim S.-E."/>
            <person name="Kim K.-H."/>
        </authorList>
    </citation>
    <scope>NUCLEOTIDE SEQUENCE [LARGE SCALE GENOMIC DNA]</scope>
    <source>
        <strain evidence="8">SH-1</strain>
    </source>
</reference>